<evidence type="ECO:0000256" key="7">
    <source>
        <dbReference type="ARBA" id="ARBA00022975"/>
    </source>
</evidence>
<dbReference type="NCBIfam" id="NF003652">
    <property type="entry name" value="PRK05286.2-5"/>
    <property type="match status" value="1"/>
</dbReference>
<feature type="binding site" evidence="11">
    <location>
        <begin position="109"/>
        <end position="113"/>
    </location>
    <ligand>
        <name>substrate</name>
    </ligand>
</feature>
<evidence type="ECO:0000256" key="4">
    <source>
        <dbReference type="ARBA" id="ARBA00005359"/>
    </source>
</evidence>
<reference evidence="14" key="1">
    <citation type="submission" date="2016-10" db="EMBL/GenBank/DDBJ databases">
        <authorList>
            <person name="Varghese N."/>
            <person name="Submissions S."/>
        </authorList>
    </citation>
    <scope>NUCLEOTIDE SEQUENCE [LARGE SCALE GENOMIC DNA]</scope>
    <source>
        <strain evidence="14">DSM 25927</strain>
    </source>
</reference>
<keyword evidence="9 11" id="KW-0472">Membrane</keyword>
<dbReference type="InterPro" id="IPR012135">
    <property type="entry name" value="Dihydroorotate_DH_1_2"/>
</dbReference>
<dbReference type="PANTHER" id="PTHR48109">
    <property type="entry name" value="DIHYDROOROTATE DEHYDROGENASE (QUINONE), MITOCHONDRIAL-RELATED"/>
    <property type="match status" value="1"/>
</dbReference>
<dbReference type="Gene3D" id="3.20.20.70">
    <property type="entry name" value="Aldolase class I"/>
    <property type="match status" value="1"/>
</dbReference>
<evidence type="ECO:0000256" key="5">
    <source>
        <dbReference type="ARBA" id="ARBA00022630"/>
    </source>
</evidence>
<gene>
    <name evidence="11" type="primary">pyrD</name>
    <name evidence="13" type="ORF">SAMN04488038_113137</name>
</gene>
<dbReference type="SUPFAM" id="SSF51395">
    <property type="entry name" value="FMN-linked oxidoreductases"/>
    <property type="match status" value="1"/>
</dbReference>
<feature type="binding site" evidence="11">
    <location>
        <position position="175"/>
    </location>
    <ligand>
        <name>FMN</name>
        <dbReference type="ChEBI" id="CHEBI:58210"/>
    </ligand>
</feature>
<feature type="binding site" evidence="11">
    <location>
        <position position="180"/>
    </location>
    <ligand>
        <name>substrate</name>
    </ligand>
</feature>
<feature type="binding site" evidence="11">
    <location>
        <position position="248"/>
    </location>
    <ligand>
        <name>FMN</name>
        <dbReference type="ChEBI" id="CHEBI:58210"/>
    </ligand>
</feature>
<feature type="binding site" evidence="11">
    <location>
        <position position="175"/>
    </location>
    <ligand>
        <name>substrate</name>
    </ligand>
</feature>
<dbReference type="OrthoDB" id="9802377at2"/>
<accession>A0A1H9KJC2</accession>
<feature type="binding site" evidence="11">
    <location>
        <position position="84"/>
    </location>
    <ligand>
        <name>FMN</name>
        <dbReference type="ChEBI" id="CHEBI:58210"/>
    </ligand>
</feature>
<dbReference type="EMBL" id="FOFS01000013">
    <property type="protein sequence ID" value="SEQ99198.1"/>
    <property type="molecule type" value="Genomic_DNA"/>
</dbReference>
<dbReference type="PANTHER" id="PTHR48109:SF4">
    <property type="entry name" value="DIHYDROOROTATE DEHYDROGENASE (QUINONE), MITOCHONDRIAL"/>
    <property type="match status" value="1"/>
</dbReference>
<dbReference type="PROSITE" id="PS00911">
    <property type="entry name" value="DHODEHASE_1"/>
    <property type="match status" value="1"/>
</dbReference>
<feature type="binding site" evidence="11">
    <location>
        <begin position="249"/>
        <end position="250"/>
    </location>
    <ligand>
        <name>substrate</name>
    </ligand>
</feature>
<feature type="binding site" evidence="11">
    <location>
        <begin position="321"/>
        <end position="322"/>
    </location>
    <ligand>
        <name>FMN</name>
        <dbReference type="ChEBI" id="CHEBI:58210"/>
    </ligand>
</feature>
<comment type="pathway">
    <text evidence="3 11">Pyrimidine metabolism; UMP biosynthesis via de novo pathway; orotate from (S)-dihydroorotate (quinone route): step 1/1.</text>
</comment>
<comment type="subunit">
    <text evidence="11">Monomer.</text>
</comment>
<name>A0A1H9KJC2_9GAMM</name>
<feature type="binding site" evidence="11">
    <location>
        <position position="271"/>
    </location>
    <ligand>
        <name>FMN</name>
        <dbReference type="ChEBI" id="CHEBI:58210"/>
    </ligand>
</feature>
<dbReference type="Proteomes" id="UP000199233">
    <property type="component" value="Unassembled WGS sequence"/>
</dbReference>
<dbReference type="GO" id="GO:0044205">
    <property type="term" value="P:'de novo' UMP biosynthetic process"/>
    <property type="evidence" value="ECO:0007669"/>
    <property type="project" value="UniProtKB-UniRule"/>
</dbReference>
<keyword evidence="11" id="KW-1003">Cell membrane</keyword>
<comment type="similarity">
    <text evidence="4 11">Belongs to the dihydroorotate dehydrogenase family. Type 2 subfamily.</text>
</comment>
<dbReference type="Pfam" id="PF01180">
    <property type="entry name" value="DHO_dh"/>
    <property type="match status" value="1"/>
</dbReference>
<dbReference type="GO" id="GO:0006207">
    <property type="term" value="P:'de novo' pyrimidine nucleobase biosynthetic process"/>
    <property type="evidence" value="ECO:0007669"/>
    <property type="project" value="UniProtKB-UniRule"/>
</dbReference>
<dbReference type="EC" id="1.3.5.2" evidence="11"/>
<dbReference type="AlphaFoldDB" id="A0A1H9KJC2"/>
<dbReference type="InterPro" id="IPR005720">
    <property type="entry name" value="Dihydroorotate_DH_cat"/>
</dbReference>
<comment type="catalytic activity">
    <reaction evidence="10 11">
        <text>(S)-dihydroorotate + a quinone = orotate + a quinol</text>
        <dbReference type="Rhea" id="RHEA:30187"/>
        <dbReference type="ChEBI" id="CHEBI:24646"/>
        <dbReference type="ChEBI" id="CHEBI:30839"/>
        <dbReference type="ChEBI" id="CHEBI:30864"/>
        <dbReference type="ChEBI" id="CHEBI:132124"/>
        <dbReference type="EC" id="1.3.5.2"/>
    </reaction>
</comment>
<feature type="domain" description="Dihydroorotate dehydrogenase catalytic" evidence="12">
    <location>
        <begin position="45"/>
        <end position="341"/>
    </location>
</feature>
<comment type="cofactor">
    <cofactor evidence="11">
        <name>FMN</name>
        <dbReference type="ChEBI" id="CHEBI:58210"/>
    </cofactor>
    <text evidence="11">Binds 1 FMN per subunit.</text>
</comment>
<feature type="binding site" evidence="11">
    <location>
        <begin position="60"/>
        <end position="64"/>
    </location>
    <ligand>
        <name>FMN</name>
        <dbReference type="ChEBI" id="CHEBI:58210"/>
    </ligand>
</feature>
<protein>
    <recommendedName>
        <fullName evidence="11">Dihydroorotate dehydrogenase (quinone)</fullName>
        <ecNumber evidence="11">1.3.5.2</ecNumber>
    </recommendedName>
    <alternativeName>
        <fullName evidence="11">DHOdehase</fullName>
        <shortName evidence="11">DHOD</shortName>
        <shortName evidence="11">DHODase</shortName>
    </alternativeName>
    <alternativeName>
        <fullName evidence="11">Dihydroorotate oxidase</fullName>
    </alternativeName>
</protein>
<feature type="binding site" evidence="11">
    <location>
        <position position="220"/>
    </location>
    <ligand>
        <name>FMN</name>
        <dbReference type="ChEBI" id="CHEBI:58210"/>
    </ligand>
</feature>
<evidence type="ECO:0000256" key="3">
    <source>
        <dbReference type="ARBA" id="ARBA00005161"/>
    </source>
</evidence>
<dbReference type="STRING" id="489703.SAMN04488038_113137"/>
<dbReference type="NCBIfam" id="NF003645">
    <property type="entry name" value="PRK05286.1-2"/>
    <property type="match status" value="1"/>
</dbReference>
<dbReference type="InterPro" id="IPR050074">
    <property type="entry name" value="DHO_dehydrogenase"/>
</dbReference>
<proteinExistence type="inferred from homology"/>
<comment type="function">
    <text evidence="1 11">Catalyzes the conversion of dihydroorotate to orotate with quinone as electron acceptor.</text>
</comment>
<keyword evidence="6 11" id="KW-0288">FMN</keyword>
<sequence>MYAAARSLLFRLDAEHAHELTLDLFRRLPRLATLPFAHGHVQDPVELLGLRFANRVGLAAGLDKNGECLAAWSRLGFGFVEIGTVTPRPQPGNPRPRMFRLPREQALINRLGFNNKGVDYLLQRVAENAQNPQGFRGVLGINIGKNFDTPIERAAEDYLICLRKVYRAASYVTVNISSPNTKNLRELQGEAQLRELLQLIKHEAVGLAREHGKRTPILVKIAPDVSEEQLDAIARVVRESGIDGLIATNTTISRPLPADEPLAAETGGLSGAPLRPLAQATLQGLRQRLGPDFPLIGVGGIDAAQAARERAAAGAQLIQVYTGFIYRGPMLVRECAEALKQQALG</sequence>
<comment type="subcellular location">
    <subcellularLocation>
        <location evidence="11">Cell membrane</location>
        <topology evidence="11">Peripheral membrane protein</topology>
    </subcellularLocation>
    <subcellularLocation>
        <location evidence="2">Membrane</location>
    </subcellularLocation>
</comment>
<evidence type="ECO:0000256" key="1">
    <source>
        <dbReference type="ARBA" id="ARBA00003125"/>
    </source>
</evidence>
<evidence type="ECO:0000256" key="6">
    <source>
        <dbReference type="ARBA" id="ARBA00022643"/>
    </source>
</evidence>
<keyword evidence="5 11" id="KW-0285">Flavoprotein</keyword>
<dbReference type="PIRSF" id="PIRSF000164">
    <property type="entry name" value="DHO_oxidase"/>
    <property type="match status" value="1"/>
</dbReference>
<dbReference type="InterPro" id="IPR001295">
    <property type="entry name" value="Dihydroorotate_DH_CS"/>
</dbReference>
<dbReference type="InterPro" id="IPR013785">
    <property type="entry name" value="Aldolase_TIM"/>
</dbReference>
<dbReference type="InterPro" id="IPR005719">
    <property type="entry name" value="Dihydroorotate_DH_2"/>
</dbReference>
<evidence type="ECO:0000256" key="9">
    <source>
        <dbReference type="ARBA" id="ARBA00023136"/>
    </source>
</evidence>
<keyword evidence="7 11" id="KW-0665">Pyrimidine biosynthesis</keyword>
<dbReference type="NCBIfam" id="TIGR01036">
    <property type="entry name" value="pyrD_sub2"/>
    <property type="match status" value="1"/>
</dbReference>
<evidence type="ECO:0000259" key="12">
    <source>
        <dbReference type="Pfam" id="PF01180"/>
    </source>
</evidence>
<dbReference type="GO" id="GO:0005737">
    <property type="term" value="C:cytoplasm"/>
    <property type="evidence" value="ECO:0007669"/>
    <property type="project" value="InterPro"/>
</dbReference>
<evidence type="ECO:0000313" key="13">
    <source>
        <dbReference type="EMBL" id="SEQ99198.1"/>
    </source>
</evidence>
<keyword evidence="8 11" id="KW-0560">Oxidoreductase</keyword>
<feature type="active site" description="Nucleophile" evidence="11">
    <location>
        <position position="178"/>
    </location>
</feature>
<evidence type="ECO:0000256" key="10">
    <source>
        <dbReference type="ARBA" id="ARBA00048639"/>
    </source>
</evidence>
<evidence type="ECO:0000256" key="8">
    <source>
        <dbReference type="ARBA" id="ARBA00023002"/>
    </source>
</evidence>
<dbReference type="HAMAP" id="MF_00225">
    <property type="entry name" value="DHO_dh_type2"/>
    <property type="match status" value="1"/>
</dbReference>
<dbReference type="NCBIfam" id="NF003646">
    <property type="entry name" value="PRK05286.1-4"/>
    <property type="match status" value="1"/>
</dbReference>
<evidence type="ECO:0000256" key="11">
    <source>
        <dbReference type="HAMAP-Rule" id="MF_00225"/>
    </source>
</evidence>
<dbReference type="GO" id="GO:0106430">
    <property type="term" value="F:dihydroorotate dehydrogenase (quinone) activity"/>
    <property type="evidence" value="ECO:0007669"/>
    <property type="project" value="UniProtKB-EC"/>
</dbReference>
<dbReference type="UniPathway" id="UPA00070">
    <property type="reaction ID" value="UER00946"/>
</dbReference>
<dbReference type="GO" id="GO:0005886">
    <property type="term" value="C:plasma membrane"/>
    <property type="evidence" value="ECO:0007669"/>
    <property type="project" value="UniProtKB-SubCell"/>
</dbReference>
<dbReference type="RefSeq" id="WP_093288713.1">
    <property type="nucleotide sequence ID" value="NZ_FOFS01000013.1"/>
</dbReference>
<evidence type="ECO:0000256" key="2">
    <source>
        <dbReference type="ARBA" id="ARBA00004370"/>
    </source>
</evidence>
<dbReference type="CDD" id="cd04738">
    <property type="entry name" value="DHOD_2_like"/>
    <property type="match status" value="1"/>
</dbReference>
<feature type="binding site" evidence="11">
    <location>
        <position position="64"/>
    </location>
    <ligand>
        <name>substrate</name>
    </ligand>
</feature>
<feature type="binding site" evidence="11">
    <location>
        <position position="300"/>
    </location>
    <ligand>
        <name>FMN</name>
        <dbReference type="ChEBI" id="CHEBI:58210"/>
    </ligand>
</feature>
<feature type="binding site" evidence="11">
    <location>
        <position position="142"/>
    </location>
    <ligand>
        <name>FMN</name>
        <dbReference type="ChEBI" id="CHEBI:58210"/>
    </ligand>
</feature>
<evidence type="ECO:0000313" key="14">
    <source>
        <dbReference type="Proteomes" id="UP000199233"/>
    </source>
</evidence>
<keyword evidence="14" id="KW-1185">Reference proteome</keyword>
<organism evidence="13 14">
    <name type="scientific">Solimonas aquatica</name>
    <dbReference type="NCBI Taxonomy" id="489703"/>
    <lineage>
        <taxon>Bacteria</taxon>
        <taxon>Pseudomonadati</taxon>
        <taxon>Pseudomonadota</taxon>
        <taxon>Gammaproteobacteria</taxon>
        <taxon>Nevskiales</taxon>
        <taxon>Nevskiaceae</taxon>
        <taxon>Solimonas</taxon>
    </lineage>
</organism>